<dbReference type="OrthoDB" id="19261at2759"/>
<dbReference type="CDD" id="cd15861">
    <property type="entry name" value="SNARE_SNAP25N_23N_29N_SEC9N"/>
    <property type="match status" value="1"/>
</dbReference>
<proteinExistence type="inferred from homology"/>
<dbReference type="Proteomes" id="UP000239649">
    <property type="component" value="Unassembled WGS sequence"/>
</dbReference>
<dbReference type="SMART" id="SM00397">
    <property type="entry name" value="t_SNARE"/>
    <property type="match status" value="4"/>
</dbReference>
<dbReference type="CDD" id="cd15841">
    <property type="entry name" value="SNARE_Qc"/>
    <property type="match status" value="2"/>
</dbReference>
<evidence type="ECO:0000313" key="8">
    <source>
        <dbReference type="EMBL" id="PSC68701.1"/>
    </source>
</evidence>
<feature type="compositionally biased region" description="Basic and acidic residues" evidence="6">
    <location>
        <begin position="426"/>
        <end position="452"/>
    </location>
</feature>
<gene>
    <name evidence="8" type="ORF">C2E20_7741</name>
</gene>
<comment type="similarity">
    <text evidence="2">Belongs to the SNAP-25 family.</text>
</comment>
<feature type="region of interest" description="Disordered" evidence="6">
    <location>
        <begin position="1"/>
        <end position="25"/>
    </location>
</feature>
<dbReference type="STRING" id="554055.A0A2P6V3M8"/>
<accession>A0A2P6V3M8</accession>
<evidence type="ECO:0000256" key="1">
    <source>
        <dbReference type="ARBA" id="ARBA00004370"/>
    </source>
</evidence>
<dbReference type="GO" id="GO:0031201">
    <property type="term" value="C:SNARE complex"/>
    <property type="evidence" value="ECO:0007669"/>
    <property type="project" value="InterPro"/>
</dbReference>
<sequence>MTAAIQARERYRGPGKRVVEKPRAKENAPPAEVCLVASSSARELALLETAKREHRDASEAARRCLTVVTETTQVAGSILEALYQQGQQLERAAHGVEQIDEEVKHAGRIVRFMQRWCCFRGDWADIDKGLESRRPANVQQQRMAAVLVAHASSDHYASKRQLVGAAVSKHLQPLDAPAAAAAGAARGRGGRGGLIAAVPAAAVLARATTEAEVDVAVAGWMGAGLGAADRRELAAETVRQVAAFEQIEGALGALKELGLAMGQELEEQVPKIEGLQERTQNAGLALKGVGRGAAKLALSSTMDNAPTPTPALEPATPPLFGYDERLMLDAGKKEHKETTATARRALQVAEKTREVAHGTLVEIHRQGLQLESAELGMQEVGREVKEASALLRFMRRWCCLQCCDCCDPTVQQDRTRKRRVAAARADLQRQRQGAEQHYGAKQEGVERRARRDDAAYGENLEGAARQELFAQAGAIRAARRAGLATGIGQGLPEEDRRELQRETDTQDGLIHRIGEAVEELKAMSQDMHGELSEQQPRVERLQGAAAAAHDQLGALSREAQRV</sequence>
<dbReference type="EMBL" id="LHPF02000034">
    <property type="protein sequence ID" value="PSC68701.1"/>
    <property type="molecule type" value="Genomic_DNA"/>
</dbReference>
<evidence type="ECO:0000256" key="4">
    <source>
        <dbReference type="ARBA" id="ARBA00022927"/>
    </source>
</evidence>
<dbReference type="PROSITE" id="PS50192">
    <property type="entry name" value="T_SNARE"/>
    <property type="match status" value="2"/>
</dbReference>
<reference evidence="8 9" key="1">
    <citation type="journal article" date="2018" name="Plant J.">
        <title>Genome sequences of Chlorella sorokiniana UTEX 1602 and Micractinium conductrix SAG 241.80: implications to maltose excretion by a green alga.</title>
        <authorList>
            <person name="Arriola M.B."/>
            <person name="Velmurugan N."/>
            <person name="Zhang Y."/>
            <person name="Plunkett M.H."/>
            <person name="Hondzo H."/>
            <person name="Barney B.M."/>
        </authorList>
    </citation>
    <scope>NUCLEOTIDE SEQUENCE [LARGE SCALE GENOMIC DNA]</scope>
    <source>
        <strain evidence="8 9">SAG 241.80</strain>
    </source>
</reference>
<evidence type="ECO:0000256" key="2">
    <source>
        <dbReference type="ARBA" id="ARBA00009480"/>
    </source>
</evidence>
<evidence type="ECO:0000259" key="7">
    <source>
        <dbReference type="PROSITE" id="PS50192"/>
    </source>
</evidence>
<dbReference type="GO" id="GO:0005886">
    <property type="term" value="C:plasma membrane"/>
    <property type="evidence" value="ECO:0007669"/>
    <property type="project" value="TreeGrafter"/>
</dbReference>
<keyword evidence="3" id="KW-0813">Transport</keyword>
<dbReference type="SUPFAM" id="SSF58038">
    <property type="entry name" value="SNARE fusion complex"/>
    <property type="match status" value="4"/>
</dbReference>
<evidence type="ECO:0000256" key="6">
    <source>
        <dbReference type="SAM" id="MobiDB-lite"/>
    </source>
</evidence>
<feature type="region of interest" description="Disordered" evidence="6">
    <location>
        <begin position="421"/>
        <end position="452"/>
    </location>
</feature>
<protein>
    <submittedName>
        <fullName evidence="8">Synaptosomal-associated 25 isoform B</fullName>
    </submittedName>
</protein>
<comment type="caution">
    <text evidence="8">The sequence shown here is derived from an EMBL/GenBank/DDBJ whole genome shotgun (WGS) entry which is preliminary data.</text>
</comment>
<keyword evidence="9" id="KW-1185">Reference proteome</keyword>
<evidence type="ECO:0000313" key="9">
    <source>
        <dbReference type="Proteomes" id="UP000239649"/>
    </source>
</evidence>
<dbReference type="GO" id="GO:0015031">
    <property type="term" value="P:protein transport"/>
    <property type="evidence" value="ECO:0007669"/>
    <property type="project" value="UniProtKB-KW"/>
</dbReference>
<evidence type="ECO:0000256" key="5">
    <source>
        <dbReference type="ARBA" id="ARBA00023136"/>
    </source>
</evidence>
<feature type="compositionally biased region" description="Basic and acidic residues" evidence="6">
    <location>
        <begin position="7"/>
        <end position="25"/>
    </location>
</feature>
<keyword evidence="4" id="KW-0653">Protein transport</keyword>
<dbReference type="PANTHER" id="PTHR19305:SF9">
    <property type="entry name" value="SYNAPTOSOMAL-ASSOCIATED PROTEIN 29"/>
    <property type="match status" value="1"/>
</dbReference>
<evidence type="ECO:0000256" key="3">
    <source>
        <dbReference type="ARBA" id="ARBA00022448"/>
    </source>
</evidence>
<dbReference type="GO" id="GO:0005484">
    <property type="term" value="F:SNAP receptor activity"/>
    <property type="evidence" value="ECO:0007669"/>
    <property type="project" value="InterPro"/>
</dbReference>
<dbReference type="AlphaFoldDB" id="A0A2P6V3M8"/>
<dbReference type="InterPro" id="IPR044766">
    <property type="entry name" value="NPSN/SNAP25-like_N_SNARE"/>
</dbReference>
<organism evidence="8 9">
    <name type="scientific">Micractinium conductrix</name>
    <dbReference type="NCBI Taxonomy" id="554055"/>
    <lineage>
        <taxon>Eukaryota</taxon>
        <taxon>Viridiplantae</taxon>
        <taxon>Chlorophyta</taxon>
        <taxon>core chlorophytes</taxon>
        <taxon>Trebouxiophyceae</taxon>
        <taxon>Chlorellales</taxon>
        <taxon>Chlorellaceae</taxon>
        <taxon>Chlorella clade</taxon>
        <taxon>Micractinium</taxon>
    </lineage>
</organism>
<name>A0A2P6V3M8_9CHLO</name>
<keyword evidence="5" id="KW-0472">Membrane</keyword>
<feature type="domain" description="T-SNARE coiled-coil homology" evidence="7">
    <location>
        <begin position="234"/>
        <end position="296"/>
    </location>
</feature>
<dbReference type="PANTHER" id="PTHR19305">
    <property type="entry name" value="SYNAPTOSOMAL ASSOCIATED PROTEIN"/>
    <property type="match status" value="1"/>
</dbReference>
<dbReference type="InterPro" id="IPR000727">
    <property type="entry name" value="T_SNARE_dom"/>
</dbReference>
<comment type="subcellular location">
    <subcellularLocation>
        <location evidence="1">Membrane</location>
    </subcellularLocation>
</comment>
<dbReference type="Gene3D" id="1.20.5.110">
    <property type="match status" value="4"/>
</dbReference>
<feature type="domain" description="T-SNARE coiled-coil homology" evidence="7">
    <location>
        <begin position="500"/>
        <end position="562"/>
    </location>
</feature>